<dbReference type="PANTHER" id="PTHR36439:SF1">
    <property type="entry name" value="DUF1697 DOMAIN-CONTAINING PROTEIN"/>
    <property type="match status" value="1"/>
</dbReference>
<evidence type="ECO:0008006" key="3">
    <source>
        <dbReference type="Google" id="ProtNLM"/>
    </source>
</evidence>
<reference evidence="1 2" key="1">
    <citation type="journal article" date="2012" name="J. Bacteriol.">
        <title>Complete genome sequences of Desulfosporosinus orientis DSM765T, Desulfosporosinus youngiae DSM17734T, Desulfosporosinus meridiei DSM13257T, and Desulfosporosinus acidiphilus DSM22704T.</title>
        <authorList>
            <person name="Pester M."/>
            <person name="Brambilla E."/>
            <person name="Alazard D."/>
            <person name="Rattei T."/>
            <person name="Weinmaier T."/>
            <person name="Han J."/>
            <person name="Lucas S."/>
            <person name="Lapidus A."/>
            <person name="Cheng J.F."/>
            <person name="Goodwin L."/>
            <person name="Pitluck S."/>
            <person name="Peters L."/>
            <person name="Ovchinnikova G."/>
            <person name="Teshima H."/>
            <person name="Detter J.C."/>
            <person name="Han C.S."/>
            <person name="Tapia R."/>
            <person name="Land M.L."/>
            <person name="Hauser L."/>
            <person name="Kyrpides N.C."/>
            <person name="Ivanova N.N."/>
            <person name="Pagani I."/>
            <person name="Huntmann M."/>
            <person name="Wei C.L."/>
            <person name="Davenport K.W."/>
            <person name="Daligault H."/>
            <person name="Chain P.S."/>
            <person name="Chen A."/>
            <person name="Mavromatis K."/>
            <person name="Markowitz V."/>
            <person name="Szeto E."/>
            <person name="Mikhailova N."/>
            <person name="Pati A."/>
            <person name="Wagner M."/>
            <person name="Woyke T."/>
            <person name="Ollivier B."/>
            <person name="Klenk H.P."/>
            <person name="Spring S."/>
            <person name="Loy A."/>
        </authorList>
    </citation>
    <scope>NUCLEOTIDE SEQUENCE [LARGE SCALE GENOMIC DNA]</scope>
    <source>
        <strain evidence="2">DSM 22704 / JCM 16185 / SJ4</strain>
    </source>
</reference>
<organism evidence="1 2">
    <name type="scientific">Desulfosporosinus acidiphilus (strain DSM 22704 / JCM 16185 / SJ4)</name>
    <dbReference type="NCBI Taxonomy" id="646529"/>
    <lineage>
        <taxon>Bacteria</taxon>
        <taxon>Bacillati</taxon>
        <taxon>Bacillota</taxon>
        <taxon>Clostridia</taxon>
        <taxon>Eubacteriales</taxon>
        <taxon>Desulfitobacteriaceae</taxon>
        <taxon>Desulfosporosinus</taxon>
    </lineage>
</organism>
<protein>
    <recommendedName>
        <fullName evidence="3">Cytoplasmic protein</fullName>
    </recommendedName>
</protein>
<dbReference type="KEGG" id="dai:Desaci_4311"/>
<dbReference type="STRING" id="646529.Desaci_4311"/>
<accession>I4DBI8</accession>
<dbReference type="HOGENOM" id="CLU_106303_2_0_9"/>
<dbReference type="Gene3D" id="3.30.70.1280">
    <property type="entry name" value="SP0830-like domains"/>
    <property type="match status" value="1"/>
</dbReference>
<dbReference type="eggNOG" id="COG3797">
    <property type="taxonomic scope" value="Bacteria"/>
</dbReference>
<dbReference type="Proteomes" id="UP000002892">
    <property type="component" value="Chromosome"/>
</dbReference>
<keyword evidence="2" id="KW-1185">Reference proteome</keyword>
<gene>
    <name evidence="1" type="ordered locus">Desaci_4311</name>
</gene>
<evidence type="ECO:0000313" key="1">
    <source>
        <dbReference type="EMBL" id="AFM43162.1"/>
    </source>
</evidence>
<sequence length="186" mass="20863">MTTYIALLRGINVGGKNVIKMVDLKKVFEAMGLSDVQTYIQSGNVLFKSNEQEESLRNRLEHQIEATFGFSVTVVLRTSAELQQLISDYPFSEEETAAAAEGSDFESQYVALLTHEPLKEKIVSLDTYANTNNQFQIIGRDVFLLLHQSIRNSQLANNLYKLGVPATMRNWKTISKIAALAKTKET</sequence>
<dbReference type="InterPro" id="IPR012545">
    <property type="entry name" value="DUF1697"/>
</dbReference>
<evidence type="ECO:0000313" key="2">
    <source>
        <dbReference type="Proteomes" id="UP000002892"/>
    </source>
</evidence>
<dbReference type="AlphaFoldDB" id="I4DBI8"/>
<dbReference type="OrthoDB" id="9806494at2"/>
<dbReference type="PIRSF" id="PIRSF008502">
    <property type="entry name" value="UCP008502"/>
    <property type="match status" value="1"/>
</dbReference>
<dbReference type="RefSeq" id="WP_014829148.1">
    <property type="nucleotide sequence ID" value="NC_018068.1"/>
</dbReference>
<name>I4DBI8_DESAJ</name>
<dbReference type="EMBL" id="CP003639">
    <property type="protein sequence ID" value="AFM43162.1"/>
    <property type="molecule type" value="Genomic_DNA"/>
</dbReference>
<proteinExistence type="predicted"/>
<dbReference type="Pfam" id="PF08002">
    <property type="entry name" value="DUF1697"/>
    <property type="match status" value="1"/>
</dbReference>
<dbReference type="PANTHER" id="PTHR36439">
    <property type="entry name" value="BLL4334 PROTEIN"/>
    <property type="match status" value="1"/>
</dbReference>
<dbReference type="SUPFAM" id="SSF160379">
    <property type="entry name" value="SP0830-like"/>
    <property type="match status" value="1"/>
</dbReference>